<gene>
    <name evidence="2" type="ORF">BCON_0047g00180</name>
</gene>
<name>A0A4Z1IJ05_9HELO</name>
<evidence type="ECO:0000313" key="3">
    <source>
        <dbReference type="Proteomes" id="UP000297527"/>
    </source>
</evidence>
<sequence length="169" mass="18437">MGRYSAQKWGGGGVSRGLGCTYLKGITIHEESEGQGKNDVLVECEVVGGLGKRNVVLRAWTPNKNTKLSSPNHPKRRKSFKIILSSIFPIPIPQQNFPSTIPQNPKSNQSQKKTPPSKLTPTPPGTMKRRTGEVLAICEHSKVNIAGVELPGSKEKKEKKEGKGKESKL</sequence>
<dbReference type="AlphaFoldDB" id="A0A4Z1IJ05"/>
<feature type="compositionally biased region" description="Polar residues" evidence="1">
    <location>
        <begin position="94"/>
        <end position="111"/>
    </location>
</feature>
<organism evidence="2 3">
    <name type="scientific">Botryotinia convoluta</name>
    <dbReference type="NCBI Taxonomy" id="54673"/>
    <lineage>
        <taxon>Eukaryota</taxon>
        <taxon>Fungi</taxon>
        <taxon>Dikarya</taxon>
        <taxon>Ascomycota</taxon>
        <taxon>Pezizomycotina</taxon>
        <taxon>Leotiomycetes</taxon>
        <taxon>Helotiales</taxon>
        <taxon>Sclerotiniaceae</taxon>
        <taxon>Botryotinia</taxon>
    </lineage>
</organism>
<proteinExistence type="predicted"/>
<dbReference type="OrthoDB" id="2831072at2759"/>
<protein>
    <submittedName>
        <fullName evidence="2">Uncharacterized protein</fullName>
    </submittedName>
</protein>
<dbReference type="EMBL" id="PQXN01000047">
    <property type="protein sequence ID" value="TGO59180.1"/>
    <property type="molecule type" value="Genomic_DNA"/>
</dbReference>
<reference evidence="2 3" key="1">
    <citation type="submission" date="2017-12" db="EMBL/GenBank/DDBJ databases">
        <title>Comparative genomics of Botrytis spp.</title>
        <authorList>
            <person name="Valero-Jimenez C.A."/>
            <person name="Tapia P."/>
            <person name="Veloso J."/>
            <person name="Silva-Moreno E."/>
            <person name="Staats M."/>
            <person name="Valdes J.H."/>
            <person name="Van Kan J.A.L."/>
        </authorList>
    </citation>
    <scope>NUCLEOTIDE SEQUENCE [LARGE SCALE GENOMIC DNA]</scope>
    <source>
        <strain evidence="2 3">MUCL11595</strain>
    </source>
</reference>
<keyword evidence="3" id="KW-1185">Reference proteome</keyword>
<evidence type="ECO:0000256" key="1">
    <source>
        <dbReference type="SAM" id="MobiDB-lite"/>
    </source>
</evidence>
<comment type="caution">
    <text evidence="2">The sequence shown here is derived from an EMBL/GenBank/DDBJ whole genome shotgun (WGS) entry which is preliminary data.</text>
</comment>
<dbReference type="Proteomes" id="UP000297527">
    <property type="component" value="Unassembled WGS sequence"/>
</dbReference>
<accession>A0A4Z1IJ05</accession>
<evidence type="ECO:0000313" key="2">
    <source>
        <dbReference type="EMBL" id="TGO59180.1"/>
    </source>
</evidence>
<feature type="compositionally biased region" description="Basic and acidic residues" evidence="1">
    <location>
        <begin position="152"/>
        <end position="169"/>
    </location>
</feature>
<feature type="region of interest" description="Disordered" evidence="1">
    <location>
        <begin position="94"/>
        <end position="169"/>
    </location>
</feature>